<proteinExistence type="predicted"/>
<dbReference type="GO" id="GO:0036038">
    <property type="term" value="C:MKS complex"/>
    <property type="evidence" value="ECO:0007669"/>
    <property type="project" value="TreeGrafter"/>
</dbReference>
<dbReference type="Pfam" id="PF14995">
    <property type="entry name" value="TMEM107"/>
    <property type="match status" value="1"/>
</dbReference>
<gene>
    <name evidence="1" type="primary">Necator_chrI.g3223</name>
    <name evidence="1" type="ORF">RB195_007094</name>
</gene>
<keyword evidence="2" id="KW-1185">Reference proteome</keyword>
<evidence type="ECO:0000313" key="2">
    <source>
        <dbReference type="Proteomes" id="UP001303046"/>
    </source>
</evidence>
<dbReference type="EMBL" id="JAVFWL010000001">
    <property type="protein sequence ID" value="KAK6730414.1"/>
    <property type="molecule type" value="Genomic_DNA"/>
</dbReference>
<reference evidence="1 2" key="1">
    <citation type="submission" date="2023-08" db="EMBL/GenBank/DDBJ databases">
        <title>A Necator americanus chromosomal reference genome.</title>
        <authorList>
            <person name="Ilik V."/>
            <person name="Petrzelkova K.J."/>
            <person name="Pardy F."/>
            <person name="Fuh T."/>
            <person name="Niatou-Singa F.S."/>
            <person name="Gouil Q."/>
            <person name="Baker L."/>
            <person name="Ritchie M.E."/>
            <person name="Jex A.R."/>
            <person name="Gazzola D."/>
            <person name="Li H."/>
            <person name="Toshio Fujiwara R."/>
            <person name="Zhan B."/>
            <person name="Aroian R.V."/>
            <person name="Pafco B."/>
            <person name="Schwarz E.M."/>
        </authorList>
    </citation>
    <scope>NUCLEOTIDE SEQUENCE [LARGE SCALE GENOMIC DNA]</scope>
    <source>
        <strain evidence="1 2">Aroian</strain>
        <tissue evidence="1">Whole animal</tissue>
    </source>
</reference>
<name>A0ABR1BVJ5_NECAM</name>
<dbReference type="PANTHER" id="PTHR34341:SF1">
    <property type="entry name" value="TRANSMEMBRANE PROTEIN 107"/>
    <property type="match status" value="1"/>
</dbReference>
<evidence type="ECO:0000313" key="1">
    <source>
        <dbReference type="EMBL" id="KAK6730414.1"/>
    </source>
</evidence>
<organism evidence="1 2">
    <name type="scientific">Necator americanus</name>
    <name type="common">Human hookworm</name>
    <dbReference type="NCBI Taxonomy" id="51031"/>
    <lineage>
        <taxon>Eukaryota</taxon>
        <taxon>Metazoa</taxon>
        <taxon>Ecdysozoa</taxon>
        <taxon>Nematoda</taxon>
        <taxon>Chromadorea</taxon>
        <taxon>Rhabditida</taxon>
        <taxon>Rhabditina</taxon>
        <taxon>Rhabditomorpha</taxon>
        <taxon>Strongyloidea</taxon>
        <taxon>Ancylostomatidae</taxon>
        <taxon>Bunostominae</taxon>
        <taxon>Necator</taxon>
    </lineage>
</organism>
<protein>
    <submittedName>
        <fullName evidence="1">Uncharacterized protein</fullName>
    </submittedName>
</protein>
<dbReference type="CTD" id="25350372"/>
<sequence length="132" mass="14630">MVDTISGQFLSLLAHAVLISTLFFNQEPFLLASSPLCVSAVQEDSRVEFIVLLSLTLLLDAGELFLLFTRVPSVSVSLLSSSFHVVSCLFLVKFIIDEHPVSNFWILLAFTSFPALLFNLIGFSLSPYRNKS</sequence>
<dbReference type="Proteomes" id="UP001303046">
    <property type="component" value="Unassembled WGS sequence"/>
</dbReference>
<dbReference type="InterPro" id="IPR029248">
    <property type="entry name" value="TMEM107"/>
</dbReference>
<dbReference type="GO" id="GO:1904491">
    <property type="term" value="P:protein localization to ciliary transition zone"/>
    <property type="evidence" value="ECO:0007669"/>
    <property type="project" value="TreeGrafter"/>
</dbReference>
<dbReference type="PANTHER" id="PTHR34341">
    <property type="entry name" value="TRANSMEMBRANE PROTEIN 107"/>
    <property type="match status" value="1"/>
</dbReference>
<accession>A0ABR1BVJ5</accession>
<comment type="caution">
    <text evidence="1">The sequence shown here is derived from an EMBL/GenBank/DDBJ whole genome shotgun (WGS) entry which is preliminary data.</text>
</comment>
<dbReference type="GO" id="GO:1905515">
    <property type="term" value="P:non-motile cilium assembly"/>
    <property type="evidence" value="ECO:0007669"/>
    <property type="project" value="TreeGrafter"/>
</dbReference>
<dbReference type="KEGG" id="nai:NECAME_10343"/>
<dbReference type="GO" id="GO:0016020">
    <property type="term" value="C:membrane"/>
    <property type="evidence" value="ECO:0007669"/>
    <property type="project" value="UniProtKB-SubCell"/>
</dbReference>